<dbReference type="EMBL" id="JAGFBS010000007">
    <property type="protein sequence ID" value="KAG6378332.1"/>
    <property type="molecule type" value="Genomic_DNA"/>
</dbReference>
<keyword evidence="2" id="KW-0804">Transcription</keyword>
<evidence type="ECO:0000259" key="5">
    <source>
        <dbReference type="PROSITE" id="PS50118"/>
    </source>
</evidence>
<dbReference type="PROSITE" id="PS50118">
    <property type="entry name" value="HMG_BOX_2"/>
    <property type="match status" value="1"/>
</dbReference>
<dbReference type="SMART" id="SM00398">
    <property type="entry name" value="HMG"/>
    <property type="match status" value="1"/>
</dbReference>
<dbReference type="GO" id="GO:0030154">
    <property type="term" value="P:cell differentiation"/>
    <property type="evidence" value="ECO:0007669"/>
    <property type="project" value="TreeGrafter"/>
</dbReference>
<evidence type="ECO:0000256" key="4">
    <source>
        <dbReference type="SAM" id="MobiDB-lite"/>
    </source>
</evidence>
<evidence type="ECO:0000256" key="1">
    <source>
        <dbReference type="ARBA" id="ARBA00023125"/>
    </source>
</evidence>
<accession>A0A8I2YVV7</accession>
<organism evidence="6 7">
    <name type="scientific">Boletus reticuloceps</name>
    <dbReference type="NCBI Taxonomy" id="495285"/>
    <lineage>
        <taxon>Eukaryota</taxon>
        <taxon>Fungi</taxon>
        <taxon>Dikarya</taxon>
        <taxon>Basidiomycota</taxon>
        <taxon>Agaricomycotina</taxon>
        <taxon>Agaricomycetes</taxon>
        <taxon>Agaricomycetidae</taxon>
        <taxon>Boletales</taxon>
        <taxon>Boletineae</taxon>
        <taxon>Boletaceae</taxon>
        <taxon>Boletoideae</taxon>
        <taxon>Boletus</taxon>
    </lineage>
</organism>
<evidence type="ECO:0000313" key="7">
    <source>
        <dbReference type="Proteomes" id="UP000683000"/>
    </source>
</evidence>
<dbReference type="InterPro" id="IPR036910">
    <property type="entry name" value="HMG_box_dom_sf"/>
</dbReference>
<dbReference type="Proteomes" id="UP000683000">
    <property type="component" value="Unassembled WGS sequence"/>
</dbReference>
<feature type="domain" description="HMG box" evidence="5">
    <location>
        <begin position="84"/>
        <end position="154"/>
    </location>
</feature>
<dbReference type="GO" id="GO:0000978">
    <property type="term" value="F:RNA polymerase II cis-regulatory region sequence-specific DNA binding"/>
    <property type="evidence" value="ECO:0007669"/>
    <property type="project" value="TreeGrafter"/>
</dbReference>
<feature type="region of interest" description="Disordered" evidence="4">
    <location>
        <begin position="1"/>
        <end position="26"/>
    </location>
</feature>
<feature type="region of interest" description="Disordered" evidence="4">
    <location>
        <begin position="236"/>
        <end position="284"/>
    </location>
</feature>
<name>A0A8I2YVV7_9AGAM</name>
<dbReference type="CDD" id="cd01389">
    <property type="entry name" value="HMG-box_ROX1-like"/>
    <property type="match status" value="1"/>
</dbReference>
<dbReference type="PANTHER" id="PTHR10270">
    <property type="entry name" value="SOX TRANSCRIPTION FACTOR"/>
    <property type="match status" value="1"/>
</dbReference>
<evidence type="ECO:0000256" key="3">
    <source>
        <dbReference type="PROSITE-ProRule" id="PRU00267"/>
    </source>
</evidence>
<dbReference type="OrthoDB" id="6247875at2759"/>
<feature type="compositionally biased region" description="Pro residues" evidence="4">
    <location>
        <begin position="190"/>
        <end position="199"/>
    </location>
</feature>
<keyword evidence="1 3" id="KW-0238">DNA-binding</keyword>
<feature type="DNA-binding region" description="HMG box" evidence="3">
    <location>
        <begin position="84"/>
        <end position="154"/>
    </location>
</feature>
<gene>
    <name evidence="6" type="ORF">JVT61DRAFT_14056</name>
</gene>
<protein>
    <recommendedName>
        <fullName evidence="5">HMG box domain-containing protein</fullName>
    </recommendedName>
</protein>
<evidence type="ECO:0000256" key="2">
    <source>
        <dbReference type="ARBA" id="ARBA00023163"/>
    </source>
</evidence>
<feature type="compositionally biased region" description="Basic and acidic residues" evidence="4">
    <location>
        <begin position="1"/>
        <end position="14"/>
    </location>
</feature>
<dbReference type="SUPFAM" id="SSF47095">
    <property type="entry name" value="HMG-box"/>
    <property type="match status" value="1"/>
</dbReference>
<feature type="region of interest" description="Disordered" evidence="4">
    <location>
        <begin position="167"/>
        <end position="199"/>
    </location>
</feature>
<comment type="caution">
    <text evidence="6">The sequence shown here is derived from an EMBL/GenBank/DDBJ whole genome shotgun (WGS) entry which is preliminary data.</text>
</comment>
<keyword evidence="3" id="KW-0539">Nucleus</keyword>
<dbReference type="Gene3D" id="1.10.30.10">
    <property type="entry name" value="High mobility group box domain"/>
    <property type="match status" value="1"/>
</dbReference>
<proteinExistence type="predicted"/>
<keyword evidence="7" id="KW-1185">Reference proteome</keyword>
<sequence length="585" mass="65132">MAVADSRKHDHNRLDPQGPTKTDQPAPVFFPALHQHRRVSHSNHFYLPLIPFPFYPHLYPAVPWSSFYLMARPTRTGRDRKVQPPRPPNAWILYRSYQFKNIQITHANERFSQATVSKMISDMWRHETEDVKRHFEQEAETMKAKHQELYPDYRFCPKRKVSKLTRKKSKCRDATLSDVDVDDDDDDVPPAIPVPLPIPPLPQPQTLLIPGYHPNVLMPQPFMIPYLPQVHYGGPSPSISAVSSRSPSESPLQPRSVASSSSSPSTRASPSSGSQASSSYSQLPANSVHVPSFPNSHHPSPNPYAILPLSTLVYENSTPGELPLASPRLYRRSAENTAAPPPPPWDNVSTYLPNPDSQNSEVLNFDIPITQTQDFAEFQQGISSNSSFDSLQGPFPGSDEDRLFNLANVESSGLLSPPQGDFEVTMCPLPSPIDYSEALFANIDFDELQRQMESLREGDSSSAPVASHPAQDLQSLFHIPNNPELQAYAAAQQRQLSAYTQDMMNFFNFEAAEDPTEDAPSVCPESLEMPIFTQMTNTPAIASGTSYVPPAGAMYSSTRRVGGSWKPSFVDPLSQMDEPVHSWAL</sequence>
<feature type="compositionally biased region" description="Acidic residues" evidence="4">
    <location>
        <begin position="179"/>
        <end position="188"/>
    </location>
</feature>
<evidence type="ECO:0000313" key="6">
    <source>
        <dbReference type="EMBL" id="KAG6378332.1"/>
    </source>
</evidence>
<dbReference type="Pfam" id="PF00505">
    <property type="entry name" value="HMG_box"/>
    <property type="match status" value="1"/>
</dbReference>
<reference evidence="6" key="1">
    <citation type="submission" date="2021-03" db="EMBL/GenBank/DDBJ databases">
        <title>Evolutionary innovations through gain and loss of genes in the ectomycorrhizal Boletales.</title>
        <authorList>
            <person name="Wu G."/>
            <person name="Miyauchi S."/>
            <person name="Morin E."/>
            <person name="Yang Z.-L."/>
            <person name="Xu J."/>
            <person name="Martin F.M."/>
        </authorList>
    </citation>
    <scope>NUCLEOTIDE SEQUENCE</scope>
    <source>
        <strain evidence="6">BR01</strain>
    </source>
</reference>
<dbReference type="InterPro" id="IPR009071">
    <property type="entry name" value="HMG_box_dom"/>
</dbReference>
<dbReference type="PANTHER" id="PTHR10270:SF161">
    <property type="entry name" value="SEX-DETERMINING REGION Y PROTEIN"/>
    <property type="match status" value="1"/>
</dbReference>
<dbReference type="AlphaFoldDB" id="A0A8I2YVV7"/>
<dbReference type="GO" id="GO:0001228">
    <property type="term" value="F:DNA-binding transcription activator activity, RNA polymerase II-specific"/>
    <property type="evidence" value="ECO:0007669"/>
    <property type="project" value="TreeGrafter"/>
</dbReference>
<dbReference type="GO" id="GO:0005634">
    <property type="term" value="C:nucleus"/>
    <property type="evidence" value="ECO:0007669"/>
    <property type="project" value="UniProtKB-UniRule"/>
</dbReference>
<dbReference type="InterPro" id="IPR050140">
    <property type="entry name" value="SRY-related_HMG-box_TF-like"/>
</dbReference>